<sequence>MANILTVCWWDRSGRIAAITRSDFLKDRRPRCINSGMKAREIIDADAWLARKKERRGETISDERRQLMAMIYSDATLEREQVELERAKLELGQIKAEIIKIRAEAVKNLSSANTDAVNVTKLQ</sequence>
<evidence type="ECO:0000313" key="2">
    <source>
        <dbReference type="EMBL" id="CDK98501.1"/>
    </source>
</evidence>
<accession>V6F2I9</accession>
<gene>
    <name evidence="2" type="ordered locus">MGMSRv2__1286</name>
</gene>
<keyword evidence="1" id="KW-0175">Coiled coil</keyword>
<protein>
    <submittedName>
        <fullName evidence="2">Uncharacterized protein</fullName>
    </submittedName>
</protein>
<dbReference type="HOGENOM" id="CLU_2012479_0_0_5"/>
<evidence type="ECO:0000313" key="3">
    <source>
        <dbReference type="Proteomes" id="UP000018922"/>
    </source>
</evidence>
<feature type="coiled-coil region" evidence="1">
    <location>
        <begin position="77"/>
        <end position="104"/>
    </location>
</feature>
<dbReference type="Proteomes" id="UP000018922">
    <property type="component" value="Chromosome I"/>
</dbReference>
<proteinExistence type="predicted"/>
<keyword evidence="3" id="KW-1185">Reference proteome</keyword>
<dbReference type="EMBL" id="HG794546">
    <property type="protein sequence ID" value="CDK98501.1"/>
    <property type="molecule type" value="Genomic_DNA"/>
</dbReference>
<reference evidence="2 3" key="1">
    <citation type="journal article" date="2014" name="Genome Announc.">
        <title>Complete genome sequence of Magnetospirillum gryphiswaldense MSR-1.</title>
        <authorList>
            <person name="Wang X."/>
            <person name="Wang Q."/>
            <person name="Zhang W."/>
            <person name="Wang Y."/>
            <person name="Li L."/>
            <person name="Wen T."/>
            <person name="Zhang T."/>
            <person name="Zhang Y."/>
            <person name="Xu J."/>
            <person name="Hu J."/>
            <person name="Li S."/>
            <person name="Liu L."/>
            <person name="Liu J."/>
            <person name="Jiang W."/>
            <person name="Tian J."/>
            <person name="Li Y."/>
            <person name="Schuler D."/>
            <person name="Wang L."/>
            <person name="Li J."/>
        </authorList>
    </citation>
    <scope>NUCLEOTIDE SEQUENCE [LARGE SCALE GENOMIC DNA]</scope>
    <source>
        <strain evidence="3">DSM 6361 / JCM 21280 / NBRC 15271 / MSR-1</strain>
    </source>
</reference>
<organism evidence="2 3">
    <name type="scientific">Magnetospirillum gryphiswaldense (strain DSM 6361 / JCM 21280 / NBRC 15271 / MSR-1)</name>
    <dbReference type="NCBI Taxonomy" id="431944"/>
    <lineage>
        <taxon>Bacteria</taxon>
        <taxon>Pseudomonadati</taxon>
        <taxon>Pseudomonadota</taxon>
        <taxon>Alphaproteobacteria</taxon>
        <taxon>Rhodospirillales</taxon>
        <taxon>Rhodospirillaceae</taxon>
        <taxon>Magnetospirillum</taxon>
    </lineage>
</organism>
<dbReference type="AlphaFoldDB" id="V6F2I9"/>
<name>V6F2I9_MAGGM</name>
<evidence type="ECO:0000256" key="1">
    <source>
        <dbReference type="SAM" id="Coils"/>
    </source>
</evidence>
<dbReference type="KEGG" id="mgy:MGMSRv2__1286"/>